<dbReference type="AlphaFoldDB" id="A0A6C0KGW7"/>
<sequence length="60" mass="6758">MSTVLVFTLEKKAKSGGGDKYVCNTQDSQQEFNIYIPQTISRKDNVPHQSLQVTIQVKQS</sequence>
<evidence type="ECO:0000313" key="1">
    <source>
        <dbReference type="EMBL" id="QHU16027.1"/>
    </source>
</evidence>
<proteinExistence type="predicted"/>
<reference evidence="1" key="1">
    <citation type="journal article" date="2020" name="Nature">
        <title>Giant virus diversity and host interactions through global metagenomics.</title>
        <authorList>
            <person name="Schulz F."/>
            <person name="Roux S."/>
            <person name="Paez-Espino D."/>
            <person name="Jungbluth S."/>
            <person name="Walsh D.A."/>
            <person name="Denef V.J."/>
            <person name="McMahon K.D."/>
            <person name="Konstantinidis K.T."/>
            <person name="Eloe-Fadrosh E.A."/>
            <person name="Kyrpides N.C."/>
            <person name="Woyke T."/>
        </authorList>
    </citation>
    <scope>NUCLEOTIDE SEQUENCE</scope>
    <source>
        <strain evidence="1">GVMAG-S-3300010158-109</strain>
    </source>
</reference>
<protein>
    <submittedName>
        <fullName evidence="1">Uncharacterized protein</fullName>
    </submittedName>
</protein>
<organism evidence="1">
    <name type="scientific">viral metagenome</name>
    <dbReference type="NCBI Taxonomy" id="1070528"/>
    <lineage>
        <taxon>unclassified sequences</taxon>
        <taxon>metagenomes</taxon>
        <taxon>organismal metagenomes</taxon>
    </lineage>
</organism>
<dbReference type="EMBL" id="MN740873">
    <property type="protein sequence ID" value="QHU16027.1"/>
    <property type="molecule type" value="Genomic_DNA"/>
</dbReference>
<accession>A0A6C0KGW7</accession>
<name>A0A6C0KGW7_9ZZZZ</name>